<dbReference type="Gene3D" id="3.30.450.20">
    <property type="entry name" value="PAS domain"/>
    <property type="match status" value="1"/>
</dbReference>
<dbReference type="CDD" id="cd00130">
    <property type="entry name" value="PAS"/>
    <property type="match status" value="1"/>
</dbReference>
<evidence type="ECO:0000256" key="1">
    <source>
        <dbReference type="ARBA" id="ARBA00000085"/>
    </source>
</evidence>
<comment type="subcellular location">
    <subcellularLocation>
        <location evidence="2">Membrane</location>
        <topology evidence="2">Multi-pass membrane protein</topology>
    </subcellularLocation>
</comment>
<dbReference type="InterPro" id="IPR003661">
    <property type="entry name" value="HisK_dim/P_dom"/>
</dbReference>
<dbReference type="RefSeq" id="WP_008508925.1">
    <property type="nucleotide sequence ID" value="NZ_CM001403.1"/>
</dbReference>
<evidence type="ECO:0000256" key="7">
    <source>
        <dbReference type="ARBA" id="ARBA00022741"/>
    </source>
</evidence>
<keyword evidence="4" id="KW-0597">Phosphoprotein</keyword>
<protein>
    <recommendedName>
        <fullName evidence="3">histidine kinase</fullName>
        <ecNumber evidence="3">2.7.13.3</ecNumber>
    </recommendedName>
</protein>
<evidence type="ECO:0000313" key="17">
    <source>
        <dbReference type="Proteomes" id="UP000002774"/>
    </source>
</evidence>
<dbReference type="EMBL" id="CM001403">
    <property type="protein sequence ID" value="EHQ28176.1"/>
    <property type="molecule type" value="Genomic_DNA"/>
</dbReference>
<evidence type="ECO:0000256" key="5">
    <source>
        <dbReference type="ARBA" id="ARBA00022679"/>
    </source>
</evidence>
<evidence type="ECO:0000259" key="14">
    <source>
        <dbReference type="PROSITE" id="PS50109"/>
    </source>
</evidence>
<dbReference type="Pfam" id="PF08447">
    <property type="entry name" value="PAS_3"/>
    <property type="match status" value="1"/>
</dbReference>
<evidence type="ECO:0000256" key="3">
    <source>
        <dbReference type="ARBA" id="ARBA00012438"/>
    </source>
</evidence>
<dbReference type="InterPro" id="IPR005467">
    <property type="entry name" value="His_kinase_dom"/>
</dbReference>
<evidence type="ECO:0000256" key="10">
    <source>
        <dbReference type="ARBA" id="ARBA00022989"/>
    </source>
</evidence>
<dbReference type="HOGENOM" id="CLU_000445_89_5_10"/>
<dbReference type="GO" id="GO:0007234">
    <property type="term" value="P:osmosensory signaling via phosphorelay pathway"/>
    <property type="evidence" value="ECO:0007669"/>
    <property type="project" value="TreeGrafter"/>
</dbReference>
<dbReference type="PROSITE" id="PS50109">
    <property type="entry name" value="HIS_KIN"/>
    <property type="match status" value="1"/>
</dbReference>
<evidence type="ECO:0000256" key="12">
    <source>
        <dbReference type="ARBA" id="ARBA00023136"/>
    </source>
</evidence>
<dbReference type="AlphaFoldDB" id="H1Y0C7"/>
<dbReference type="Pfam" id="PF00512">
    <property type="entry name" value="HisKA"/>
    <property type="match status" value="1"/>
</dbReference>
<proteinExistence type="predicted"/>
<keyword evidence="7" id="KW-0547">Nucleotide-binding</keyword>
<dbReference type="STRING" id="714943.Mucpa_4085"/>
<dbReference type="FunFam" id="3.30.565.10:FF:000006">
    <property type="entry name" value="Sensor histidine kinase WalK"/>
    <property type="match status" value="1"/>
</dbReference>
<dbReference type="SMART" id="SM00091">
    <property type="entry name" value="PAS"/>
    <property type="match status" value="1"/>
</dbReference>
<dbReference type="PANTHER" id="PTHR42878:SF7">
    <property type="entry name" value="SENSOR HISTIDINE KINASE GLRK"/>
    <property type="match status" value="1"/>
</dbReference>
<evidence type="ECO:0000256" key="2">
    <source>
        <dbReference type="ARBA" id="ARBA00004141"/>
    </source>
</evidence>
<dbReference type="OrthoDB" id="9813151at2"/>
<evidence type="ECO:0000313" key="16">
    <source>
        <dbReference type="EMBL" id="EHQ28176.1"/>
    </source>
</evidence>
<dbReference type="eggNOG" id="COG5002">
    <property type="taxonomic scope" value="Bacteria"/>
</dbReference>
<name>H1Y0C7_9SPHI</name>
<evidence type="ECO:0000256" key="6">
    <source>
        <dbReference type="ARBA" id="ARBA00022692"/>
    </source>
</evidence>
<dbReference type="InterPro" id="IPR004358">
    <property type="entry name" value="Sig_transdc_His_kin-like_C"/>
</dbReference>
<dbReference type="InterPro" id="IPR035965">
    <property type="entry name" value="PAS-like_dom_sf"/>
</dbReference>
<dbReference type="SMART" id="SM00388">
    <property type="entry name" value="HisKA"/>
    <property type="match status" value="1"/>
</dbReference>
<dbReference type="InterPro" id="IPR036097">
    <property type="entry name" value="HisK_dim/P_sf"/>
</dbReference>
<dbReference type="CDD" id="cd00082">
    <property type="entry name" value="HisKA"/>
    <property type="match status" value="1"/>
</dbReference>
<dbReference type="InterPro" id="IPR003594">
    <property type="entry name" value="HATPase_dom"/>
</dbReference>
<accession>H1Y0C7</accession>
<evidence type="ECO:0000256" key="13">
    <source>
        <dbReference type="SAM" id="Phobius"/>
    </source>
</evidence>
<dbReference type="Pfam" id="PF02518">
    <property type="entry name" value="HATPase_c"/>
    <property type="match status" value="1"/>
</dbReference>
<dbReference type="CDD" id="cd00075">
    <property type="entry name" value="HATPase"/>
    <property type="match status" value="1"/>
</dbReference>
<dbReference type="SUPFAM" id="SSF55874">
    <property type="entry name" value="ATPase domain of HSP90 chaperone/DNA topoisomerase II/histidine kinase"/>
    <property type="match status" value="1"/>
</dbReference>
<reference evidence="16" key="1">
    <citation type="submission" date="2011-09" db="EMBL/GenBank/DDBJ databases">
        <title>The permanent draft genome of Mucilaginibacter paludis DSM 18603.</title>
        <authorList>
            <consortium name="US DOE Joint Genome Institute (JGI-PGF)"/>
            <person name="Lucas S."/>
            <person name="Han J."/>
            <person name="Lapidus A."/>
            <person name="Bruce D."/>
            <person name="Goodwin L."/>
            <person name="Pitluck S."/>
            <person name="Peters L."/>
            <person name="Kyrpides N."/>
            <person name="Mavromatis K."/>
            <person name="Ivanova N."/>
            <person name="Mikhailova N."/>
            <person name="Held B."/>
            <person name="Detter J.C."/>
            <person name="Tapia R."/>
            <person name="Han C."/>
            <person name="Land M."/>
            <person name="Hauser L."/>
            <person name="Markowitz V."/>
            <person name="Cheng J.-F."/>
            <person name="Hugenholtz P."/>
            <person name="Woyke T."/>
            <person name="Wu D."/>
            <person name="Tindall B."/>
            <person name="Brambilla E."/>
            <person name="Klenk H.-P."/>
            <person name="Eisen J.A."/>
        </authorList>
    </citation>
    <scope>NUCLEOTIDE SEQUENCE [LARGE SCALE GENOMIC DNA]</scope>
    <source>
        <strain evidence="16">DSM 18603</strain>
    </source>
</reference>
<dbReference type="GO" id="GO:0000156">
    <property type="term" value="F:phosphorelay response regulator activity"/>
    <property type="evidence" value="ECO:0007669"/>
    <property type="project" value="TreeGrafter"/>
</dbReference>
<dbReference type="Proteomes" id="UP000002774">
    <property type="component" value="Chromosome"/>
</dbReference>
<evidence type="ECO:0000259" key="15">
    <source>
        <dbReference type="PROSITE" id="PS50112"/>
    </source>
</evidence>
<organism evidence="16 17">
    <name type="scientific">Mucilaginibacter paludis DSM 18603</name>
    <dbReference type="NCBI Taxonomy" id="714943"/>
    <lineage>
        <taxon>Bacteria</taxon>
        <taxon>Pseudomonadati</taxon>
        <taxon>Bacteroidota</taxon>
        <taxon>Sphingobacteriia</taxon>
        <taxon>Sphingobacteriales</taxon>
        <taxon>Sphingobacteriaceae</taxon>
        <taxon>Mucilaginibacter</taxon>
    </lineage>
</organism>
<feature type="transmembrane region" description="Helical" evidence="13">
    <location>
        <begin position="68"/>
        <end position="85"/>
    </location>
</feature>
<dbReference type="InterPro" id="IPR013655">
    <property type="entry name" value="PAS_fold_3"/>
</dbReference>
<keyword evidence="5" id="KW-0808">Transferase</keyword>
<evidence type="ECO:0000256" key="4">
    <source>
        <dbReference type="ARBA" id="ARBA00022553"/>
    </source>
</evidence>
<keyword evidence="10 13" id="KW-1133">Transmembrane helix</keyword>
<dbReference type="InterPro" id="IPR038318">
    <property type="entry name" value="KdpD_sf"/>
</dbReference>
<dbReference type="Gene3D" id="1.20.120.620">
    <property type="entry name" value="Backbone structure of the membrane domain of e. Coli histidine kinase receptor kdpd"/>
    <property type="match status" value="1"/>
</dbReference>
<dbReference type="InterPro" id="IPR000014">
    <property type="entry name" value="PAS"/>
</dbReference>
<dbReference type="PANTHER" id="PTHR42878">
    <property type="entry name" value="TWO-COMPONENT HISTIDINE KINASE"/>
    <property type="match status" value="1"/>
</dbReference>
<dbReference type="InterPro" id="IPR025201">
    <property type="entry name" value="KdpD_TM"/>
</dbReference>
<dbReference type="PROSITE" id="PS50112">
    <property type="entry name" value="PAS"/>
    <property type="match status" value="1"/>
</dbReference>
<dbReference type="InterPro" id="IPR050351">
    <property type="entry name" value="BphY/WalK/GraS-like"/>
</dbReference>
<keyword evidence="8 16" id="KW-0418">Kinase</keyword>
<feature type="domain" description="PAS" evidence="15">
    <location>
        <begin position="128"/>
        <end position="198"/>
    </location>
</feature>
<dbReference type="PRINTS" id="PR00344">
    <property type="entry name" value="BCTRLSENSOR"/>
</dbReference>
<dbReference type="GO" id="GO:0030295">
    <property type="term" value="F:protein kinase activator activity"/>
    <property type="evidence" value="ECO:0007669"/>
    <property type="project" value="TreeGrafter"/>
</dbReference>
<dbReference type="InterPro" id="IPR036890">
    <property type="entry name" value="HATPase_C_sf"/>
</dbReference>
<dbReference type="GO" id="GO:0005524">
    <property type="term" value="F:ATP binding"/>
    <property type="evidence" value="ECO:0007669"/>
    <property type="project" value="UniProtKB-KW"/>
</dbReference>
<keyword evidence="11" id="KW-0902">Two-component regulatory system</keyword>
<dbReference type="Pfam" id="PF13493">
    <property type="entry name" value="DUF4118"/>
    <property type="match status" value="1"/>
</dbReference>
<dbReference type="Gene3D" id="1.10.287.130">
    <property type="match status" value="1"/>
</dbReference>
<dbReference type="GO" id="GO:0000155">
    <property type="term" value="F:phosphorelay sensor kinase activity"/>
    <property type="evidence" value="ECO:0007669"/>
    <property type="project" value="InterPro"/>
</dbReference>
<dbReference type="GO" id="GO:0016020">
    <property type="term" value="C:membrane"/>
    <property type="evidence" value="ECO:0007669"/>
    <property type="project" value="UniProtKB-SubCell"/>
</dbReference>
<keyword evidence="9" id="KW-0067">ATP-binding</keyword>
<evidence type="ECO:0000256" key="9">
    <source>
        <dbReference type="ARBA" id="ARBA00022840"/>
    </source>
</evidence>
<dbReference type="SUPFAM" id="SSF55785">
    <property type="entry name" value="PYP-like sensor domain (PAS domain)"/>
    <property type="match status" value="1"/>
</dbReference>
<dbReference type="EC" id="2.7.13.3" evidence="3"/>
<keyword evidence="12 13" id="KW-0472">Membrane</keyword>
<keyword evidence="17" id="KW-1185">Reference proteome</keyword>
<feature type="transmembrane region" description="Helical" evidence="13">
    <location>
        <begin position="44"/>
        <end position="61"/>
    </location>
</feature>
<sequence>MPGFKKTFLSGVSLKNVPFYIRYGVPVLLTLVATLTKITLADYIGYKTPFLLYLGIVIITAKRFGAKPAIVVSLLSAVIVNLLFMHPPDYFPITREAILQTIGFLLECTLVIGLSSALTDAVSQIDENDARFKTLVEKSSEGIVTMNVDGKIIYSSPSVQNIIGYTDEEFIHLPTWQLLHEDEASKVREQFFRFASHPNKTLTIIHRMKHKNGNWIWIESKMTNLLDERPINAVIANFTEVTERVLNEKLKEDFIGIASHELKTPLTSLKAYTQVLQHRFKNSEDETSLNIINKIEHQVTRVVQMITNLLDVTTLQEKKLNLHIRDIDLNLLVTEIADAIQQTTKVHRIILQLAPLPTIPADRERLAQVISNMISNAIKYSPNADAVQVSTRIENDRVIFSVLDHGIGISPSELNQVFERFFRADGAKKSFQGLGLGLFICAQILEQHGGEIGATSKEGEGSTFWFSLPLA</sequence>
<dbReference type="SUPFAM" id="SSF47384">
    <property type="entry name" value="Homodimeric domain of signal transducing histidine kinase"/>
    <property type="match status" value="1"/>
</dbReference>
<dbReference type="NCBIfam" id="TIGR00229">
    <property type="entry name" value="sensory_box"/>
    <property type="match status" value="1"/>
</dbReference>
<keyword evidence="6 13" id="KW-0812">Transmembrane</keyword>
<dbReference type="Gene3D" id="3.30.565.10">
    <property type="entry name" value="Histidine kinase-like ATPase, C-terminal domain"/>
    <property type="match status" value="1"/>
</dbReference>
<comment type="catalytic activity">
    <reaction evidence="1">
        <text>ATP + protein L-histidine = ADP + protein N-phospho-L-histidine.</text>
        <dbReference type="EC" id="2.7.13.3"/>
    </reaction>
</comment>
<feature type="domain" description="Histidine kinase" evidence="14">
    <location>
        <begin position="257"/>
        <end position="471"/>
    </location>
</feature>
<evidence type="ECO:0000256" key="11">
    <source>
        <dbReference type="ARBA" id="ARBA00023012"/>
    </source>
</evidence>
<dbReference type="SMART" id="SM00387">
    <property type="entry name" value="HATPase_c"/>
    <property type="match status" value="1"/>
</dbReference>
<gene>
    <name evidence="16" type="ORF">Mucpa_4085</name>
</gene>
<evidence type="ECO:0000256" key="8">
    <source>
        <dbReference type="ARBA" id="ARBA00022777"/>
    </source>
</evidence>